<dbReference type="EMBL" id="JAIZAY010000021">
    <property type="protein sequence ID" value="KAJ8021637.1"/>
    <property type="molecule type" value="Genomic_DNA"/>
</dbReference>
<gene>
    <name evidence="1" type="ORF">HOLleu_38897</name>
</gene>
<name>A0A9Q0YF17_HOLLE</name>
<sequence length="99" mass="11360">MTNPHGIYSAWRAFPVRRIPPLEAFPVLEERDVTSQGAGKELQVHCLQKEVLLHTDQENDVMFKNIEFWMSTKVFLFCIDQRQKSIPVTANPEANGFNG</sequence>
<comment type="caution">
    <text evidence="1">The sequence shown here is derived from an EMBL/GenBank/DDBJ whole genome shotgun (WGS) entry which is preliminary data.</text>
</comment>
<evidence type="ECO:0000313" key="1">
    <source>
        <dbReference type="EMBL" id="KAJ8021637.1"/>
    </source>
</evidence>
<organism evidence="1 2">
    <name type="scientific">Holothuria leucospilota</name>
    <name type="common">Black long sea cucumber</name>
    <name type="synonym">Mertensiothuria leucospilota</name>
    <dbReference type="NCBI Taxonomy" id="206669"/>
    <lineage>
        <taxon>Eukaryota</taxon>
        <taxon>Metazoa</taxon>
        <taxon>Echinodermata</taxon>
        <taxon>Eleutherozoa</taxon>
        <taxon>Echinozoa</taxon>
        <taxon>Holothuroidea</taxon>
        <taxon>Aspidochirotacea</taxon>
        <taxon>Aspidochirotida</taxon>
        <taxon>Holothuriidae</taxon>
        <taxon>Holothuria</taxon>
    </lineage>
</organism>
<proteinExistence type="predicted"/>
<reference evidence="1" key="1">
    <citation type="submission" date="2021-10" db="EMBL/GenBank/DDBJ databases">
        <title>Tropical sea cucumber genome reveals ecological adaptation and Cuvierian tubules defense mechanism.</title>
        <authorList>
            <person name="Chen T."/>
        </authorList>
    </citation>
    <scope>NUCLEOTIDE SEQUENCE</scope>
    <source>
        <strain evidence="1">Nanhai2018</strain>
        <tissue evidence="1">Muscle</tissue>
    </source>
</reference>
<keyword evidence="2" id="KW-1185">Reference proteome</keyword>
<dbReference type="AlphaFoldDB" id="A0A9Q0YF17"/>
<evidence type="ECO:0000313" key="2">
    <source>
        <dbReference type="Proteomes" id="UP001152320"/>
    </source>
</evidence>
<protein>
    <submittedName>
        <fullName evidence="1">Uncharacterized protein</fullName>
    </submittedName>
</protein>
<accession>A0A9Q0YF17</accession>
<dbReference type="Proteomes" id="UP001152320">
    <property type="component" value="Chromosome 21"/>
</dbReference>